<accession>A0ABR6W8Q6</accession>
<name>A0ABR6W8Q6_9BACT</name>
<dbReference type="Proteomes" id="UP000700732">
    <property type="component" value="Unassembled WGS sequence"/>
</dbReference>
<reference evidence="1 2" key="1">
    <citation type="submission" date="2019-06" db="EMBL/GenBank/DDBJ databases">
        <title>Spirosoma utsteinense sp. nov. isolated from Antarctic ice-free soils.</title>
        <authorList>
            <person name="Tahon G."/>
        </authorList>
    </citation>
    <scope>NUCLEOTIDE SEQUENCE [LARGE SCALE GENOMIC DNA]</scope>
    <source>
        <strain evidence="1 2">LMG 31447</strain>
    </source>
</reference>
<keyword evidence="2" id="KW-1185">Reference proteome</keyword>
<protein>
    <submittedName>
        <fullName evidence="1">Uncharacterized protein</fullName>
    </submittedName>
</protein>
<evidence type="ECO:0000313" key="1">
    <source>
        <dbReference type="EMBL" id="MBC3792945.1"/>
    </source>
</evidence>
<dbReference type="EMBL" id="VFIA01000021">
    <property type="protein sequence ID" value="MBC3792945.1"/>
    <property type="molecule type" value="Genomic_DNA"/>
</dbReference>
<organism evidence="1 2">
    <name type="scientific">Spirosoma utsteinense</name>
    <dbReference type="NCBI Taxonomy" id="2585773"/>
    <lineage>
        <taxon>Bacteria</taxon>
        <taxon>Pseudomonadati</taxon>
        <taxon>Bacteroidota</taxon>
        <taxon>Cytophagia</taxon>
        <taxon>Cytophagales</taxon>
        <taxon>Cytophagaceae</taxon>
        <taxon>Spirosoma</taxon>
    </lineage>
</organism>
<sequence>MNRYERQYRAIIDRHERGNWQTQTATLIGLKWAQLTTIDDHLRTRINDHLTKWKSSEK</sequence>
<proteinExistence type="predicted"/>
<comment type="caution">
    <text evidence="1">The sequence shown here is derived from an EMBL/GenBank/DDBJ whole genome shotgun (WGS) entry which is preliminary data.</text>
</comment>
<evidence type="ECO:0000313" key="2">
    <source>
        <dbReference type="Proteomes" id="UP000700732"/>
    </source>
</evidence>
<gene>
    <name evidence="1" type="ORF">FH603_3460</name>
</gene>
<dbReference type="RefSeq" id="WP_186738698.1">
    <property type="nucleotide sequence ID" value="NZ_VFIA01000021.1"/>
</dbReference>